<evidence type="ECO:0000259" key="1">
    <source>
        <dbReference type="PROSITE" id="PS50943"/>
    </source>
</evidence>
<dbReference type="SMART" id="SM00530">
    <property type="entry name" value="HTH_XRE"/>
    <property type="match status" value="1"/>
</dbReference>
<dbReference type="Proteomes" id="UP001499951">
    <property type="component" value="Unassembled WGS sequence"/>
</dbReference>
<reference evidence="3" key="1">
    <citation type="journal article" date="2019" name="Int. J. Syst. Evol. Microbiol.">
        <title>The Global Catalogue of Microorganisms (GCM) 10K type strain sequencing project: providing services to taxonomists for standard genome sequencing and annotation.</title>
        <authorList>
            <consortium name="The Broad Institute Genomics Platform"/>
            <consortium name="The Broad Institute Genome Sequencing Center for Infectious Disease"/>
            <person name="Wu L."/>
            <person name="Ma J."/>
        </authorList>
    </citation>
    <scope>NUCLEOTIDE SEQUENCE [LARGE SCALE GENOMIC DNA]</scope>
    <source>
        <strain evidence="3">JCM 15089</strain>
    </source>
</reference>
<dbReference type="SUPFAM" id="SSF47413">
    <property type="entry name" value="lambda repressor-like DNA-binding domains"/>
    <property type="match status" value="1"/>
</dbReference>
<dbReference type="CDD" id="cd00093">
    <property type="entry name" value="HTH_XRE"/>
    <property type="match status" value="1"/>
</dbReference>
<proteinExistence type="predicted"/>
<protein>
    <submittedName>
        <fullName evidence="2">Helix-turn-helix transcriptional regulator</fullName>
    </submittedName>
</protein>
<dbReference type="EMBL" id="BAAADD010000008">
    <property type="protein sequence ID" value="GAA0579636.1"/>
    <property type="molecule type" value="Genomic_DNA"/>
</dbReference>
<name>A0ABP3PZQ3_9PROT</name>
<dbReference type="InterPro" id="IPR010982">
    <property type="entry name" value="Lambda_DNA-bd_dom_sf"/>
</dbReference>
<gene>
    <name evidence="2" type="ORF">GCM10008942_30680</name>
</gene>
<dbReference type="PROSITE" id="PS50943">
    <property type="entry name" value="HTH_CROC1"/>
    <property type="match status" value="1"/>
</dbReference>
<dbReference type="InterPro" id="IPR001387">
    <property type="entry name" value="Cro/C1-type_HTH"/>
</dbReference>
<dbReference type="Pfam" id="PF01381">
    <property type="entry name" value="HTH_3"/>
    <property type="match status" value="1"/>
</dbReference>
<organism evidence="2 3">
    <name type="scientific">Rhizomicrobium electricum</name>
    <dbReference type="NCBI Taxonomy" id="480070"/>
    <lineage>
        <taxon>Bacteria</taxon>
        <taxon>Pseudomonadati</taxon>
        <taxon>Pseudomonadota</taxon>
        <taxon>Alphaproteobacteria</taxon>
        <taxon>Micropepsales</taxon>
        <taxon>Micropepsaceae</taxon>
        <taxon>Rhizomicrobium</taxon>
    </lineage>
</organism>
<comment type="caution">
    <text evidence="2">The sequence shown here is derived from an EMBL/GenBank/DDBJ whole genome shotgun (WGS) entry which is preliminary data.</text>
</comment>
<feature type="domain" description="HTH cro/C1-type" evidence="1">
    <location>
        <begin position="17"/>
        <end position="71"/>
    </location>
</feature>
<sequence length="129" mass="14254">MSPKAANSIDAYVAARLRTCRKQLGLSQAEIAKQLGVTFQQIQKYEAGLNRIGAGRLFQFASLYGVAIQDLFPKTVGTADGSEQCKKQDKITAFSLTPEGWSLCEGFQRIKSAQQRRIVVNLIQQMGEQ</sequence>
<dbReference type="Gene3D" id="1.10.260.40">
    <property type="entry name" value="lambda repressor-like DNA-binding domains"/>
    <property type="match status" value="1"/>
</dbReference>
<accession>A0ABP3PZQ3</accession>
<dbReference type="RefSeq" id="WP_166936930.1">
    <property type="nucleotide sequence ID" value="NZ_BAAADD010000008.1"/>
</dbReference>
<evidence type="ECO:0000313" key="2">
    <source>
        <dbReference type="EMBL" id="GAA0579636.1"/>
    </source>
</evidence>
<evidence type="ECO:0000313" key="3">
    <source>
        <dbReference type="Proteomes" id="UP001499951"/>
    </source>
</evidence>
<keyword evidence="3" id="KW-1185">Reference proteome</keyword>